<organism evidence="2 3">
    <name type="scientific">Methylobacterium planeticum</name>
    <dbReference type="NCBI Taxonomy" id="2615211"/>
    <lineage>
        <taxon>Bacteria</taxon>
        <taxon>Pseudomonadati</taxon>
        <taxon>Pseudomonadota</taxon>
        <taxon>Alphaproteobacteria</taxon>
        <taxon>Hyphomicrobiales</taxon>
        <taxon>Methylobacteriaceae</taxon>
        <taxon>Methylobacterium</taxon>
    </lineage>
</organism>
<dbReference type="RefSeq" id="WP_150964883.1">
    <property type="nucleotide sequence ID" value="NZ_VZZJ01000015.1"/>
</dbReference>
<feature type="signal peptide" evidence="1">
    <location>
        <begin position="1"/>
        <end position="22"/>
    </location>
</feature>
<reference evidence="2 3" key="1">
    <citation type="submission" date="2019-09" db="EMBL/GenBank/DDBJ databases">
        <title>YIM 132548 draft genome.</title>
        <authorList>
            <person name="Jiang L."/>
        </authorList>
    </citation>
    <scope>NUCLEOTIDE SEQUENCE [LARGE SCALE GENOMIC DNA]</scope>
    <source>
        <strain evidence="2 3">YIM 132548</strain>
    </source>
</reference>
<proteinExistence type="predicted"/>
<dbReference type="Proteomes" id="UP000441523">
    <property type="component" value="Unassembled WGS sequence"/>
</dbReference>
<comment type="caution">
    <text evidence="2">The sequence shown here is derived from an EMBL/GenBank/DDBJ whole genome shotgun (WGS) entry which is preliminary data.</text>
</comment>
<protein>
    <recommendedName>
        <fullName evidence="4">Heme utilization protein</fullName>
    </recommendedName>
</protein>
<dbReference type="EMBL" id="VZZJ01000015">
    <property type="protein sequence ID" value="KAB1072138.1"/>
    <property type="molecule type" value="Genomic_DNA"/>
</dbReference>
<evidence type="ECO:0000313" key="3">
    <source>
        <dbReference type="Proteomes" id="UP000441523"/>
    </source>
</evidence>
<name>A0A6N6MQ41_9HYPH</name>
<accession>A0A6N6MQ41</accession>
<keyword evidence="3" id="KW-1185">Reference proteome</keyword>
<dbReference type="AlphaFoldDB" id="A0A6N6MQ41"/>
<evidence type="ECO:0000256" key="1">
    <source>
        <dbReference type="SAM" id="SignalP"/>
    </source>
</evidence>
<evidence type="ECO:0000313" key="2">
    <source>
        <dbReference type="EMBL" id="KAB1072138.1"/>
    </source>
</evidence>
<evidence type="ECO:0008006" key="4">
    <source>
        <dbReference type="Google" id="ProtNLM"/>
    </source>
</evidence>
<keyword evidence="1" id="KW-0732">Signal</keyword>
<sequence length="132" mass="13243">MLKVVTVVALAAGLVAPAPAGAAEAVPSRSFNGTWSVELVTESGLCDSRYNYAVSVQEGNVRLVSGSDAATRMSGRVGSDGTVGLSVSNGSASGAVSGRLQARSGGGTWKVSALCSGRWTARRQGAQVAQAE</sequence>
<gene>
    <name evidence="2" type="ORF">F6X51_17065</name>
</gene>
<feature type="chain" id="PRO_5027036415" description="Heme utilization protein" evidence="1">
    <location>
        <begin position="23"/>
        <end position="132"/>
    </location>
</feature>